<dbReference type="SMART" id="SM00184">
    <property type="entry name" value="RING"/>
    <property type="match status" value="1"/>
</dbReference>
<keyword evidence="3 6" id="KW-0863">Zinc-finger</keyword>
<dbReference type="CDD" id="cd18793">
    <property type="entry name" value="SF2_C_SNF"/>
    <property type="match status" value="1"/>
</dbReference>
<evidence type="ECO:0000313" key="13">
    <source>
        <dbReference type="RefSeq" id="XP_031375066.1"/>
    </source>
</evidence>
<dbReference type="SMART" id="SM00249">
    <property type="entry name" value="PHD"/>
    <property type="match status" value="2"/>
</dbReference>
<dbReference type="CDD" id="cd18070">
    <property type="entry name" value="DEXQc_SHPRH"/>
    <property type="match status" value="1"/>
</dbReference>
<dbReference type="SMART" id="SM00490">
    <property type="entry name" value="HELICc"/>
    <property type="match status" value="1"/>
</dbReference>
<dbReference type="InterPro" id="IPR001841">
    <property type="entry name" value="Znf_RING"/>
</dbReference>
<dbReference type="SUPFAM" id="SSF52540">
    <property type="entry name" value="P-loop containing nucleoside triphosphate hydrolases"/>
    <property type="match status" value="2"/>
</dbReference>
<dbReference type="Gene3D" id="3.30.40.10">
    <property type="entry name" value="Zinc/RING finger domain, C3HC4 (zinc finger)"/>
    <property type="match status" value="2"/>
</dbReference>
<keyword evidence="2" id="KW-0479">Metal-binding</keyword>
<dbReference type="InterPro" id="IPR001965">
    <property type="entry name" value="Znf_PHD"/>
</dbReference>
<dbReference type="SUPFAM" id="SSF57903">
    <property type="entry name" value="FYVE/PHD zinc finger"/>
    <property type="match status" value="1"/>
</dbReference>
<dbReference type="Pfam" id="PF00176">
    <property type="entry name" value="SNF2-rel_dom"/>
    <property type="match status" value="1"/>
</dbReference>
<dbReference type="PROSITE" id="PS50089">
    <property type="entry name" value="ZF_RING_2"/>
    <property type="match status" value="1"/>
</dbReference>
<name>A0A6P8BXH5_PUNGR</name>
<dbReference type="GO" id="GO:0008270">
    <property type="term" value="F:zinc ion binding"/>
    <property type="evidence" value="ECO:0007669"/>
    <property type="project" value="UniProtKB-KW"/>
</dbReference>
<organism evidence="11 12">
    <name type="scientific">Punica granatum</name>
    <name type="common">Pomegranate</name>
    <dbReference type="NCBI Taxonomy" id="22663"/>
    <lineage>
        <taxon>Eukaryota</taxon>
        <taxon>Viridiplantae</taxon>
        <taxon>Streptophyta</taxon>
        <taxon>Embryophyta</taxon>
        <taxon>Tracheophyta</taxon>
        <taxon>Spermatophyta</taxon>
        <taxon>Magnoliopsida</taxon>
        <taxon>eudicotyledons</taxon>
        <taxon>Gunneridae</taxon>
        <taxon>Pentapetalae</taxon>
        <taxon>rosids</taxon>
        <taxon>malvids</taxon>
        <taxon>Myrtales</taxon>
        <taxon>Lythraceae</taxon>
        <taxon>Punica</taxon>
    </lineage>
</organism>
<dbReference type="CDD" id="cd15517">
    <property type="entry name" value="PHD_TCF19_like"/>
    <property type="match status" value="1"/>
</dbReference>
<dbReference type="Gene3D" id="3.40.50.300">
    <property type="entry name" value="P-loop containing nucleotide triphosphate hydrolases"/>
    <property type="match status" value="1"/>
</dbReference>
<feature type="region of interest" description="Disordered" evidence="7">
    <location>
        <begin position="926"/>
        <end position="945"/>
    </location>
</feature>
<comment type="similarity">
    <text evidence="1">Belongs to the SNF2/RAD54 helicase family. RAD16 subfamily.</text>
</comment>
<dbReference type="Gene3D" id="3.40.50.10810">
    <property type="entry name" value="Tandem AAA-ATPase domain"/>
    <property type="match status" value="2"/>
</dbReference>
<dbReference type="Pfam" id="PF00097">
    <property type="entry name" value="zf-C3HC4"/>
    <property type="match status" value="1"/>
</dbReference>
<evidence type="ECO:0000313" key="12">
    <source>
        <dbReference type="RefSeq" id="XP_031375065.1"/>
    </source>
</evidence>
<dbReference type="PROSITE" id="PS51194">
    <property type="entry name" value="HELICASE_CTER"/>
    <property type="match status" value="1"/>
</dbReference>
<dbReference type="InterPro" id="IPR048695">
    <property type="entry name" value="SHPRH_helical_2nd"/>
</dbReference>
<feature type="domain" description="RING-type" evidence="8">
    <location>
        <begin position="1376"/>
        <end position="1426"/>
    </location>
</feature>
<accession>A0A6P8BXH5</accession>
<gene>
    <name evidence="12 13" type="primary">LOC116189521</name>
</gene>
<evidence type="ECO:0000259" key="8">
    <source>
        <dbReference type="PROSITE" id="PS50089"/>
    </source>
</evidence>
<dbReference type="SUPFAM" id="SSF57850">
    <property type="entry name" value="RING/U-box"/>
    <property type="match status" value="1"/>
</dbReference>
<reference evidence="11" key="1">
    <citation type="journal article" date="2020" name="Plant Biotechnol. J.">
        <title>The pomegranate (Punica granatum L.) draft genome dissects genetic divergence between soft- and hard-seeded cultivars.</title>
        <authorList>
            <person name="Luo X."/>
            <person name="Li H."/>
            <person name="Wu Z."/>
            <person name="Yao W."/>
            <person name="Zhao P."/>
            <person name="Cao D."/>
            <person name="Yu H."/>
            <person name="Li K."/>
            <person name="Poudel K."/>
            <person name="Zhao D."/>
            <person name="Zhang F."/>
            <person name="Xia X."/>
            <person name="Chen L."/>
            <person name="Wang Q."/>
            <person name="Jing D."/>
            <person name="Cao S."/>
        </authorList>
    </citation>
    <scope>NUCLEOTIDE SEQUENCE [LARGE SCALE GENOMIC DNA]</scope>
</reference>
<dbReference type="InterPro" id="IPR000330">
    <property type="entry name" value="SNF2_N"/>
</dbReference>
<dbReference type="InterPro" id="IPR027417">
    <property type="entry name" value="P-loop_NTPase"/>
</dbReference>
<evidence type="ECO:0000256" key="6">
    <source>
        <dbReference type="PROSITE-ProRule" id="PRU00175"/>
    </source>
</evidence>
<dbReference type="GO" id="GO:0016787">
    <property type="term" value="F:hydrolase activity"/>
    <property type="evidence" value="ECO:0007669"/>
    <property type="project" value="UniProtKB-KW"/>
</dbReference>
<dbReference type="Pfam" id="PF21324">
    <property type="entry name" value="SHPRH_helical-2nd"/>
    <property type="match status" value="1"/>
</dbReference>
<dbReference type="InterPro" id="IPR018957">
    <property type="entry name" value="Znf_C3HC4_RING-type"/>
</dbReference>
<dbReference type="PROSITE" id="PS51192">
    <property type="entry name" value="HELICASE_ATP_BIND_1"/>
    <property type="match status" value="1"/>
</dbReference>
<keyword evidence="4" id="KW-0378">Hydrolase</keyword>
<dbReference type="RefSeq" id="XP_031375065.1">
    <property type="nucleotide sequence ID" value="XM_031519205.1"/>
</dbReference>
<feature type="domain" description="Helicase C-terminal" evidence="10">
    <location>
        <begin position="1472"/>
        <end position="1645"/>
    </location>
</feature>
<dbReference type="InterPro" id="IPR049730">
    <property type="entry name" value="SNF2/RAD54-like_C"/>
</dbReference>
<dbReference type="OrthoDB" id="423559at2759"/>
<dbReference type="Pfam" id="PF00271">
    <property type="entry name" value="Helicase_C"/>
    <property type="match status" value="1"/>
</dbReference>
<evidence type="ECO:0000259" key="10">
    <source>
        <dbReference type="PROSITE" id="PS51194"/>
    </source>
</evidence>
<dbReference type="PANTHER" id="PTHR45865:SF1">
    <property type="entry name" value="E3 UBIQUITIN-PROTEIN LIGASE SHPRH"/>
    <property type="match status" value="1"/>
</dbReference>
<dbReference type="InterPro" id="IPR052583">
    <property type="entry name" value="ATP-helicase/E3_Ub-Ligase"/>
</dbReference>
<evidence type="ECO:0000256" key="4">
    <source>
        <dbReference type="ARBA" id="ARBA00022801"/>
    </source>
</evidence>
<proteinExistence type="inferred from homology"/>
<keyword evidence="11" id="KW-1185">Reference proteome</keyword>
<dbReference type="PANTHER" id="PTHR45865">
    <property type="entry name" value="E3 UBIQUITIN-PROTEIN LIGASE SHPRH FAMILY MEMBER"/>
    <property type="match status" value="1"/>
</dbReference>
<evidence type="ECO:0000256" key="5">
    <source>
        <dbReference type="ARBA" id="ARBA00022833"/>
    </source>
</evidence>
<reference evidence="12 13" key="2">
    <citation type="submission" date="2025-04" db="UniProtKB">
        <authorList>
            <consortium name="RefSeq"/>
        </authorList>
    </citation>
    <scope>IDENTIFICATION</scope>
    <source>
        <tissue evidence="12 13">Leaf</tissue>
    </source>
</reference>
<dbReference type="InterPro" id="IPR014001">
    <property type="entry name" value="Helicase_ATP-bd"/>
</dbReference>
<feature type="compositionally biased region" description="Basic and acidic residues" evidence="7">
    <location>
        <begin position="926"/>
        <end position="938"/>
    </location>
</feature>
<evidence type="ECO:0000256" key="1">
    <source>
        <dbReference type="ARBA" id="ARBA00008438"/>
    </source>
</evidence>
<dbReference type="InterPro" id="IPR011011">
    <property type="entry name" value="Znf_FYVE_PHD"/>
</dbReference>
<feature type="domain" description="Helicase ATP-binding" evidence="9">
    <location>
        <begin position="501"/>
        <end position="664"/>
    </location>
</feature>
<evidence type="ECO:0000256" key="7">
    <source>
        <dbReference type="SAM" id="MobiDB-lite"/>
    </source>
</evidence>
<evidence type="ECO:0000313" key="11">
    <source>
        <dbReference type="Proteomes" id="UP000515151"/>
    </source>
</evidence>
<dbReference type="PROSITE" id="PS01359">
    <property type="entry name" value="ZF_PHD_1"/>
    <property type="match status" value="1"/>
</dbReference>
<dbReference type="Pfam" id="PF21325">
    <property type="entry name" value="SHPRH_helical-1st"/>
    <property type="match status" value="1"/>
</dbReference>
<dbReference type="InterPro" id="IPR048686">
    <property type="entry name" value="SHPRH_helical_1st"/>
</dbReference>
<protein>
    <submittedName>
        <fullName evidence="12 13">E3 ubiquitin-protein ligase SHPRH isoform X1</fullName>
    </submittedName>
</protein>
<evidence type="ECO:0000256" key="3">
    <source>
        <dbReference type="ARBA" id="ARBA00022771"/>
    </source>
</evidence>
<dbReference type="SMART" id="SM00487">
    <property type="entry name" value="DEXDc"/>
    <property type="match status" value="1"/>
</dbReference>
<evidence type="ECO:0000259" key="9">
    <source>
        <dbReference type="PROSITE" id="PS51192"/>
    </source>
</evidence>
<dbReference type="GO" id="GO:0005524">
    <property type="term" value="F:ATP binding"/>
    <property type="evidence" value="ECO:0007669"/>
    <property type="project" value="InterPro"/>
</dbReference>
<dbReference type="InterPro" id="IPR019786">
    <property type="entry name" value="Zinc_finger_PHD-type_CS"/>
</dbReference>
<dbReference type="InterPro" id="IPR001650">
    <property type="entry name" value="Helicase_C-like"/>
</dbReference>
<sequence>MGRKKQSRPRRSGGVLLETHGLDNAELDGRIASTSESAQCEELGEIEQPFFVEVERSCWGLDEHLDISELFLIGVNVREGLSGLRVGDDFYQSSKYSLRFRICNVNEFLDQIKLGHWPVLPGSNISLELVDKDCSLVNGNIDKEEETIVISGIIDGPDEGVSGLAHLSALGFVSLRPVRDDVFLEETSSLRVRVEMLNRAFDACESLVENTRQVWKRSMINVMAWLRPEVLTSDARYRINESVTMETDSHFDIGDSSTISQKHAKFNVVGFYEAIKPSKEDPMLQDDLPDLLPELRPYQRRAAHWMVQRERSVLNSGSERGTSQLLSPLCMPVGFIDTSSKMFYNPFSGSISMQPEYFSTDAPGGILADEMGLGKTVELLACIMSHRWSASEANSYFNSVTPVTGDDENRIKRLKRERIECICGAVSESYRYTGVWVQCDVCDAWQHSDCVGYSPKGKKVKNSHQMEGSLAKQKPRKKKAPPIIEREGKFICQLCLELMHATASPISSGATLIVCPAPILHQWHAEIIRHTRPGTLKVLVYEGVRNASLLDKPLPEVNELITYDVILTTYDVLKEDLLHDSDRHDGGRHFMRFQKRYPVIPTPLTRIFWWRICLDEAQMVESNTAAASEMALRLPSIHRWCITGTPIQRRLDDLYGLLKFLKISPFDVSRWWTEVIRDPYERRDSGAVEFTHKLFRRIMWRSSKIHVADELHLPSQEESLSYLSFSAIEEHFYQRQHETCADHARELIKNLKEDILKRKSPGSMSSTEASDTFITHAEAAKLLNSLLKLRQACCHPQIGSSGLRSLQQSPMTMDEVLLVLVGKTKIEGEEALRKIVVALNGLAALAMIEDKPAEAIKIYKESLELADEHAEDFKLDPLLNIHIHHNLAEILSLASCDKQELEGQSSGNFETKVSLKCYSEESETHNSVKRQKLNEQDNRSSSNAIKLPTTSCGKCIDPLVRKKEDLPKPKLGSKFLDCDSLKASCASFKLKFLAIFSLKLTVARHDFQKSYEQVCDAFTDMKNQHSVWWLEALHHVEQSKDSANEFMAKITETVLGSSKNSRPSRICSSFRSISGLKYYIQTGLDMLEASRKTVLDRVLQIDQTLDEPREEDIMRVGNCQNCQPNGDGPSCVICELDDLFQIYEARLFYLSNARGGKILSAEEALISQKKKSALNHFYRTFSEESKNSGSPSEQDVELEGKKRDAVEKVMVSKSASELELVLGVIRSYYKVNLEKEIKSAAAKQMRLLEGMRKEYPAARSLSIAQAQFLRAHDEIRMATSRLRLKVDENDKSLDALSPGELEQNSVQFSNDKFLSLNELDRVKGKLRYLKGLVQVNDRNLEETTPNSPVAQETATSLASPMERKTEFVVRPKDEACPICQEKLGIQKMVFQCGHVTCCKCLFAMTEHKLANAEGVQKKWVMCPTCRQHTEFANIAFADDRQDNSGGLHNLQGDHDNEASIIVHGSYGTKIEAVTRRILWIKRTEPKAKVLLFSSWKDVLDVLEHAFTANDISYTRMKGGRKAQDAISHFKGQKPNVGRKGKVRDEGDSEPKSVQVLMLLIQHGANGLNLLEAQHVVLVEPLLNPAAEAQAISRVHRMGQENRTLVHRFIVKNTVEESIYKLNRSRNANTSSFISGNTKNQDQPLLTLKDVESLFMISPPGQLETTEKPNPESLMHLPPSVAAAIAAERRLREQAGILSS</sequence>
<dbReference type="RefSeq" id="XP_031375066.1">
    <property type="nucleotide sequence ID" value="XM_031519206.1"/>
</dbReference>
<keyword evidence="5" id="KW-0862">Zinc</keyword>
<dbReference type="Proteomes" id="UP000515151">
    <property type="component" value="Chromosome 8"/>
</dbReference>
<dbReference type="InterPro" id="IPR013083">
    <property type="entry name" value="Znf_RING/FYVE/PHD"/>
</dbReference>
<dbReference type="GeneID" id="116189521"/>
<evidence type="ECO:0000256" key="2">
    <source>
        <dbReference type="ARBA" id="ARBA00022723"/>
    </source>
</evidence>
<dbReference type="InterPro" id="IPR038718">
    <property type="entry name" value="SNF2-like_sf"/>
</dbReference>